<dbReference type="EMBL" id="AAXT01000001">
    <property type="protein sequence ID" value="EDO07914.1"/>
    <property type="molecule type" value="Genomic_DNA"/>
</dbReference>
<feature type="chain" id="PRO_5028515558" description="Dolichyl-diphosphooligosaccharide--protein glycosyltransferase subunit 1" evidence="10">
    <location>
        <begin position="29"/>
        <end position="341"/>
    </location>
</feature>
<keyword evidence="9" id="KW-0472">Membrane</keyword>
<name>A7AMY0_BABBO</name>
<dbReference type="UniPathway" id="UPA00378"/>
<evidence type="ECO:0000256" key="9">
    <source>
        <dbReference type="ARBA" id="ARBA00023136"/>
    </source>
</evidence>
<comment type="function">
    <text evidence="1 10">Subunit of the oligosaccharyl transferase (OST) complex that catalyzes the initial transfer of a defined glycan (Glc(3)Man(9)GlcNAc(2) in eukaryotes) from the lipid carrier dolichol-pyrophosphate to an asparagine residue within an Asn-X-Ser/Thr consensus motif in nascent polypeptide chains, the first step in protein N-glycosylation. N-glycosylation occurs cotranslationally and the complex associates with the Sec61 complex at the channel-forming translocon complex that mediates protein translocation across the endoplasmic reticulum (ER). All subunits are required for a maximal enzyme activity.</text>
</comment>
<comment type="similarity">
    <text evidence="4 10">Belongs to the OST1 family.</text>
</comment>
<dbReference type="Pfam" id="PF04597">
    <property type="entry name" value="Ribophorin_I"/>
    <property type="match status" value="1"/>
</dbReference>
<dbReference type="KEGG" id="bbo:BBOV_III003500"/>
<comment type="pathway">
    <text evidence="3 10">Protein modification; protein glycosylation.</text>
</comment>
<comment type="caution">
    <text evidence="11">The sequence shown here is derived from an EMBL/GenBank/DDBJ whole genome shotgun (WGS) entry which is preliminary data.</text>
</comment>
<dbReference type="InterPro" id="IPR007676">
    <property type="entry name" value="Ribophorin_I"/>
</dbReference>
<keyword evidence="7 10" id="KW-0256">Endoplasmic reticulum</keyword>
<dbReference type="GO" id="GO:0008250">
    <property type="term" value="C:oligosaccharyltransferase complex"/>
    <property type="evidence" value="ECO:0007669"/>
    <property type="project" value="UniProtKB-UniRule"/>
</dbReference>
<keyword evidence="5" id="KW-0812">Transmembrane</keyword>
<evidence type="ECO:0000256" key="1">
    <source>
        <dbReference type="ARBA" id="ARBA00002791"/>
    </source>
</evidence>
<evidence type="ECO:0000256" key="6">
    <source>
        <dbReference type="ARBA" id="ARBA00022729"/>
    </source>
</evidence>
<accession>A7AMY0</accession>
<proteinExistence type="inferred from homology"/>
<dbReference type="AlphaFoldDB" id="A7AMY0"/>
<dbReference type="GO" id="GO:0018279">
    <property type="term" value="P:protein N-linked glycosylation via asparagine"/>
    <property type="evidence" value="ECO:0007669"/>
    <property type="project" value="TreeGrafter"/>
</dbReference>
<comment type="subunit">
    <text evidence="10">Component of the oligosaccharyltransferase (OST) complex.</text>
</comment>
<reference evidence="11 12" key="1">
    <citation type="journal article" date="2007" name="PLoS Pathog.">
        <title>Genome sequence of Babesia bovis and comparative analysis of apicomplexan hemoprotozoa.</title>
        <authorList>
            <person name="Brayton K.A."/>
            <person name="Lau A.O.T."/>
            <person name="Herndon D.R."/>
            <person name="Hannick L."/>
            <person name="Kappmeyer L.S."/>
            <person name="Berens S.J."/>
            <person name="Bidwell S.L."/>
            <person name="Brown W.C."/>
            <person name="Crabtree J."/>
            <person name="Fadrosh D."/>
            <person name="Feldblum T."/>
            <person name="Forberger H.A."/>
            <person name="Haas B.J."/>
            <person name="Howell J.M."/>
            <person name="Khouri H."/>
            <person name="Koo H."/>
            <person name="Mann D.J."/>
            <person name="Norimine J."/>
            <person name="Paulsen I.T."/>
            <person name="Radune D."/>
            <person name="Ren Q."/>
            <person name="Smith R.K. Jr."/>
            <person name="Suarez C.E."/>
            <person name="White O."/>
            <person name="Wortman J.R."/>
            <person name="Knowles D.P. Jr."/>
            <person name="McElwain T.F."/>
            <person name="Nene V.M."/>
        </authorList>
    </citation>
    <scope>NUCLEOTIDE SEQUENCE [LARGE SCALE GENOMIC DNA]</scope>
    <source>
        <strain evidence="11">T2Bo</strain>
    </source>
</reference>
<evidence type="ECO:0000256" key="4">
    <source>
        <dbReference type="ARBA" id="ARBA00008905"/>
    </source>
</evidence>
<keyword evidence="6 10" id="KW-0732">Signal</keyword>
<dbReference type="eggNOG" id="KOG2291">
    <property type="taxonomic scope" value="Eukaryota"/>
</dbReference>
<feature type="signal peptide" evidence="10">
    <location>
        <begin position="1"/>
        <end position="28"/>
    </location>
</feature>
<keyword evidence="12" id="KW-1185">Reference proteome</keyword>
<dbReference type="GeneID" id="5479730"/>
<evidence type="ECO:0000256" key="5">
    <source>
        <dbReference type="ARBA" id="ARBA00022692"/>
    </source>
</evidence>
<evidence type="ECO:0000256" key="7">
    <source>
        <dbReference type="ARBA" id="ARBA00022824"/>
    </source>
</evidence>
<evidence type="ECO:0000256" key="2">
    <source>
        <dbReference type="ARBA" id="ARBA00004115"/>
    </source>
</evidence>
<sequence>MFLLTGRIPWSLWLVTILSVCLIKDSIAYQDLLTGFNIEYLRTSNYVQCSKWTIEKMRYDVLGNKGAGTLLQEKMKWNIKAAARNYILPEVPIKVIYVFQMQCKLTTGCLDMIYVLPYHEAMQMTSISATNTETGNKLEVTNINPIKMNYNCIEPLDLKNEVIRPRNIPDCTMCYPELYRITMDKAVNNDQVIHIRIEYYLNRPYEPLQKKLARGLQQKVVLPLHTLITVPYHIQVQRTRFTFENDMEFDIHSLHTYANIQKIKHNVLVTKHFEKVEFMSTGETMVLKFNHDETMEYIPKLNKNVYIPLWSLDGNINIQEGYVVYNDASPIEVSSSDTTYQ</sequence>
<evidence type="ECO:0000313" key="12">
    <source>
        <dbReference type="Proteomes" id="UP000002173"/>
    </source>
</evidence>
<evidence type="ECO:0000256" key="8">
    <source>
        <dbReference type="ARBA" id="ARBA00022989"/>
    </source>
</evidence>
<protein>
    <recommendedName>
        <fullName evidence="10">Dolichyl-diphosphooligosaccharide--protein glycosyltransferase subunit 1</fullName>
    </recommendedName>
</protein>
<dbReference type="Proteomes" id="UP000002173">
    <property type="component" value="Chromosome 3"/>
</dbReference>
<dbReference type="PANTHER" id="PTHR21049:SF0">
    <property type="entry name" value="DOLICHYL-DIPHOSPHOOLIGOSACCHARIDE--PROTEIN GLYCOSYLTRANSFERASE SUBUNIT 1"/>
    <property type="match status" value="1"/>
</dbReference>
<dbReference type="VEuPathDB" id="PiroplasmaDB:BBOV_III003500"/>
<comment type="subcellular location">
    <subcellularLocation>
        <location evidence="2 10">Endoplasmic reticulum membrane</location>
        <topology evidence="2 10">Single-pass type I membrane protein</topology>
    </subcellularLocation>
</comment>
<dbReference type="PANTHER" id="PTHR21049">
    <property type="entry name" value="RIBOPHORIN I"/>
    <property type="match status" value="1"/>
</dbReference>
<keyword evidence="8" id="KW-1133">Transmembrane helix</keyword>
<dbReference type="InParanoid" id="A7AMY0"/>
<evidence type="ECO:0000256" key="10">
    <source>
        <dbReference type="RuleBase" id="RU361143"/>
    </source>
</evidence>
<evidence type="ECO:0000313" key="11">
    <source>
        <dbReference type="EMBL" id="EDO07914.1"/>
    </source>
</evidence>
<organism evidence="11 12">
    <name type="scientific">Babesia bovis</name>
    <dbReference type="NCBI Taxonomy" id="5865"/>
    <lineage>
        <taxon>Eukaryota</taxon>
        <taxon>Sar</taxon>
        <taxon>Alveolata</taxon>
        <taxon>Apicomplexa</taxon>
        <taxon>Aconoidasida</taxon>
        <taxon>Piroplasmida</taxon>
        <taxon>Babesiidae</taxon>
        <taxon>Babesia</taxon>
    </lineage>
</organism>
<dbReference type="STRING" id="5865.A7AMY0"/>
<gene>
    <name evidence="11" type="ORF">BBOV_III003500</name>
</gene>
<evidence type="ECO:0000256" key="3">
    <source>
        <dbReference type="ARBA" id="ARBA00004922"/>
    </source>
</evidence>